<dbReference type="EMBL" id="CAICTM010000040">
    <property type="protein sequence ID" value="CAB9498532.1"/>
    <property type="molecule type" value="Genomic_DNA"/>
</dbReference>
<gene>
    <name evidence="1" type="ORF">SEMRO_40_G024610.1</name>
</gene>
<evidence type="ECO:0000313" key="2">
    <source>
        <dbReference type="Proteomes" id="UP001153069"/>
    </source>
</evidence>
<name>A0A9N8D8Y9_9STRA</name>
<proteinExistence type="predicted"/>
<keyword evidence="2" id="KW-1185">Reference proteome</keyword>
<dbReference type="AlphaFoldDB" id="A0A9N8D8Y9"/>
<organism evidence="1 2">
    <name type="scientific">Seminavis robusta</name>
    <dbReference type="NCBI Taxonomy" id="568900"/>
    <lineage>
        <taxon>Eukaryota</taxon>
        <taxon>Sar</taxon>
        <taxon>Stramenopiles</taxon>
        <taxon>Ochrophyta</taxon>
        <taxon>Bacillariophyta</taxon>
        <taxon>Bacillariophyceae</taxon>
        <taxon>Bacillariophycidae</taxon>
        <taxon>Naviculales</taxon>
        <taxon>Naviculaceae</taxon>
        <taxon>Seminavis</taxon>
    </lineage>
</organism>
<comment type="caution">
    <text evidence="1">The sequence shown here is derived from an EMBL/GenBank/DDBJ whole genome shotgun (WGS) entry which is preliminary data.</text>
</comment>
<dbReference type="Proteomes" id="UP001153069">
    <property type="component" value="Unassembled WGS sequence"/>
</dbReference>
<reference evidence="1" key="1">
    <citation type="submission" date="2020-06" db="EMBL/GenBank/DDBJ databases">
        <authorList>
            <consortium name="Plant Systems Biology data submission"/>
        </authorList>
    </citation>
    <scope>NUCLEOTIDE SEQUENCE</scope>
    <source>
        <strain evidence="1">D6</strain>
    </source>
</reference>
<accession>A0A9N8D8Y9</accession>
<evidence type="ECO:0000313" key="1">
    <source>
        <dbReference type="EMBL" id="CAB9498532.1"/>
    </source>
</evidence>
<protein>
    <submittedName>
        <fullName evidence="1">Uncharacterized protein</fullName>
    </submittedName>
</protein>
<sequence>MSLAMIEALEFSFQFVDNADGDFSTRKWLSSSSLFQQNVLAAGDILAAKFASDATITVQVEASNDVARLGGTCANCDYLGTDSQGRNMFQPAPLSTILLGESVCHPEMFLRVNSSFVETHYWFDPTPSVRGDNFGAGANQASFVWIILHEMGHALGMLGNLVTDTTSPDYGTIVTDFVTPFDDLSVFEGGVEQALDSNGDPRPLFFNGTMAQQVYGGAVPLANIVPDGYYTSQNFYHFGDNGDPTLEHTLMNCCRTPVGDDPWDIYCLDMAVLADLGYPIACSGSVGCDIPCISTNSSANENQPTNKSFEQRDLEGFPDATTDRNGACTDHVVVYNVAVDIQMEYPGGTKEDCSTGEQENIDAAIATALNGNFVTTVPDWDGVVGFGPITFDSSQAVDNTAGGRQRRTQESRMLESACKQTRGIDCLGDYCSWGCLLAPSTSCNINALTNWANLADDIKVALLALNYNCLGMQNKLGVNLLVNDGTGSVTPGERIDADKLLDGLGINRLSGSNLDSTTTTGSEEIDLTDCKDLKINAQFTVDFFGGTGRSPSADDLASLMANTRNYVRDLLDSINEFKDLVCDVQLNHPIPDYDTANADSLKVHVTINSWVKNSSRGTTSQALQKIAGSGWDTYVADYARNVGDEFNEFANTFKIHFRGVAKKGFSKSVDPWQHHFFRDAY</sequence>